<dbReference type="SFLD" id="SFLDG00002">
    <property type="entry name" value="C1.7:_P-type_atpase_like"/>
    <property type="match status" value="1"/>
</dbReference>
<dbReference type="InterPro" id="IPR023299">
    <property type="entry name" value="ATPase_P-typ_cyto_dom_N"/>
</dbReference>
<comment type="caution">
    <text evidence="8">The sequence shown here is derived from an EMBL/GenBank/DDBJ whole genome shotgun (WGS) entry which is preliminary data.</text>
</comment>
<comment type="subcellular location">
    <subcellularLocation>
        <location evidence="1">Membrane</location>
        <topology evidence="1">Multi-pass membrane protein</topology>
    </subcellularLocation>
</comment>
<dbReference type="InterPro" id="IPR018303">
    <property type="entry name" value="ATPase_P-typ_P_site"/>
</dbReference>
<dbReference type="SFLD" id="SFLDS00003">
    <property type="entry name" value="Haloacid_Dehalogenase"/>
    <property type="match status" value="1"/>
</dbReference>
<dbReference type="SUPFAM" id="SSF81653">
    <property type="entry name" value="Calcium ATPase, transduction domain A"/>
    <property type="match status" value="1"/>
</dbReference>
<dbReference type="InterPro" id="IPR059000">
    <property type="entry name" value="ATPase_P-type_domA"/>
</dbReference>
<protein>
    <submittedName>
        <fullName evidence="8">HAD-IC family P-type ATPase</fullName>
    </submittedName>
</protein>
<dbReference type="Gene3D" id="3.40.1110.10">
    <property type="entry name" value="Calcium-transporting ATPase, cytoplasmic domain N"/>
    <property type="match status" value="1"/>
</dbReference>
<keyword evidence="9" id="KW-1185">Reference proteome</keyword>
<keyword evidence="3" id="KW-1278">Translocase</keyword>
<dbReference type="EMBL" id="WUQX01000001">
    <property type="protein sequence ID" value="MXP77053.1"/>
    <property type="molecule type" value="Genomic_DNA"/>
</dbReference>
<keyword evidence="5 6" id="KW-0472">Membrane</keyword>
<dbReference type="InterPro" id="IPR036412">
    <property type="entry name" value="HAD-like_sf"/>
</dbReference>
<keyword evidence="4 6" id="KW-1133">Transmembrane helix</keyword>
<dbReference type="PANTHER" id="PTHR42861">
    <property type="entry name" value="CALCIUM-TRANSPORTING ATPASE"/>
    <property type="match status" value="1"/>
</dbReference>
<dbReference type="InterPro" id="IPR044492">
    <property type="entry name" value="P_typ_ATPase_HD_dom"/>
</dbReference>
<feature type="transmembrane region" description="Helical" evidence="6">
    <location>
        <begin position="234"/>
        <end position="255"/>
    </location>
</feature>
<dbReference type="Gene3D" id="1.20.1110.10">
    <property type="entry name" value="Calcium-transporting ATPase, transmembrane domain"/>
    <property type="match status" value="1"/>
</dbReference>
<feature type="transmembrane region" description="Helical" evidence="6">
    <location>
        <begin position="652"/>
        <end position="671"/>
    </location>
</feature>
<evidence type="ECO:0000313" key="8">
    <source>
        <dbReference type="EMBL" id="MXP77053.1"/>
    </source>
</evidence>
<reference evidence="8 9" key="1">
    <citation type="submission" date="2019-12" db="EMBL/GenBank/DDBJ databases">
        <title>Sporaefaciens musculi gen. nov., sp. nov., a novel bacterium isolated from the caecum of an obese mouse.</title>
        <authorList>
            <person name="Rasmussen T.S."/>
            <person name="Streidl T."/>
            <person name="Hitch T.C.A."/>
            <person name="Wortmann E."/>
            <person name="Deptula P."/>
            <person name="Hansen M."/>
            <person name="Nielsen D.S."/>
            <person name="Clavel T."/>
            <person name="Vogensen F.K."/>
        </authorList>
    </citation>
    <scope>NUCLEOTIDE SEQUENCE [LARGE SCALE GENOMIC DNA]</scope>
    <source>
        <strain evidence="8 9">WCA-9-b2</strain>
    </source>
</reference>
<evidence type="ECO:0000256" key="3">
    <source>
        <dbReference type="ARBA" id="ARBA00022967"/>
    </source>
</evidence>
<evidence type="ECO:0000256" key="5">
    <source>
        <dbReference type="ARBA" id="ARBA00023136"/>
    </source>
</evidence>
<evidence type="ECO:0000256" key="6">
    <source>
        <dbReference type="SAM" id="Phobius"/>
    </source>
</evidence>
<evidence type="ECO:0000259" key="7">
    <source>
        <dbReference type="Pfam" id="PF00122"/>
    </source>
</evidence>
<evidence type="ECO:0000256" key="4">
    <source>
        <dbReference type="ARBA" id="ARBA00022989"/>
    </source>
</evidence>
<dbReference type="GO" id="GO:0016020">
    <property type="term" value="C:membrane"/>
    <property type="evidence" value="ECO:0007669"/>
    <property type="project" value="UniProtKB-SubCell"/>
</dbReference>
<dbReference type="RefSeq" id="WP_159752102.1">
    <property type="nucleotide sequence ID" value="NZ_WUQX01000001.1"/>
</dbReference>
<name>A0A7X3SJZ3_9FIRM</name>
<dbReference type="InterPro" id="IPR023298">
    <property type="entry name" value="ATPase_P-typ_TM_dom_sf"/>
</dbReference>
<feature type="transmembrane region" description="Helical" evidence="6">
    <location>
        <begin position="747"/>
        <end position="771"/>
    </location>
</feature>
<dbReference type="GO" id="GO:0016887">
    <property type="term" value="F:ATP hydrolysis activity"/>
    <property type="evidence" value="ECO:0007669"/>
    <property type="project" value="InterPro"/>
</dbReference>
<sequence>MNRETAVSQNEGSIGNAPVMRYEVNPDYGLTKKQVQEYKCAGWGNVEVSTPIRTKKEIVHDNIFTYFNLIFAVLTALLCMVGSFRNLTFLPVIIANILIGIVQEIRAKKVLEELTMLNAPHAFVVREGKISRVESKELVLDDIVVFQAGNQICADAVVVSGEIQVNESLLTGESDEITKEKGKQLMSGSFVVSGECRARLTAVGEASYISRLTLEAKTMQKRENSEMIRSLNKLVKFVGIVLVPIGLLLFIQGFFMNHETLRDSITSMVAAIIGMIPEGLYLLASVALAVSAMRLAKKNVLLHDMKSIETLARVDVLCVDKTGTITDNKMSVKEIMSAEVLSSFDKESSIEDEGKILKVVGDFVASMSSDNSTMEAMKAYFTEKNGKLADTIFPFTSALKYSCAVFGEEIYVLGAPEVVLREEYEKYEGEISKYAKKGYRVLVFGESEDRPEDGKLNGKVRPLAYILLTNPIRKKASETFSYFTEQGVEVKVISGDNPLTVSEIAKEAGIRNAELYVDAATLRTKEDIEWAVGKYTVFGRVTPAQKREFVHALKKQGRTVAMTGDGVNDILALKDADCSVAMASGSEAAVQASQVVLLESDFACMPSVVMEGRRVVNNIQRSASLFLVKNIFSFLLAILAVVFSFTYPLKPAQIALISMFTIGIPAFFLALQPNEERIQGHFISNVLIKALPGGLTDVFAVGAMVLFAHVFGVDPVDTSTAATMLLAIVGFMILYRICQPFNKVRVAVWIGCILGLLGCSIFFPDLFAITGMSEKCAMLFVVFSIATDSVFRFLTATVKLMRKWCRKYLFKVDKEVI</sequence>
<gene>
    <name evidence="8" type="ORF">GN277_17200</name>
</gene>
<evidence type="ECO:0000256" key="2">
    <source>
        <dbReference type="ARBA" id="ARBA00022692"/>
    </source>
</evidence>
<dbReference type="PRINTS" id="PR00119">
    <property type="entry name" value="CATATPASE"/>
</dbReference>
<dbReference type="InterPro" id="IPR023214">
    <property type="entry name" value="HAD_sf"/>
</dbReference>
<evidence type="ECO:0000313" key="9">
    <source>
        <dbReference type="Proteomes" id="UP000460412"/>
    </source>
</evidence>
<dbReference type="CDD" id="cd02609">
    <property type="entry name" value="P-type_ATPase"/>
    <property type="match status" value="1"/>
</dbReference>
<dbReference type="SUPFAM" id="SSF56784">
    <property type="entry name" value="HAD-like"/>
    <property type="match status" value="1"/>
</dbReference>
<dbReference type="SUPFAM" id="SSF81665">
    <property type="entry name" value="Calcium ATPase, transmembrane domain M"/>
    <property type="match status" value="1"/>
</dbReference>
<feature type="transmembrane region" description="Helical" evidence="6">
    <location>
        <begin position="623"/>
        <end position="646"/>
    </location>
</feature>
<dbReference type="GO" id="GO:0005524">
    <property type="term" value="F:ATP binding"/>
    <property type="evidence" value="ECO:0007669"/>
    <property type="project" value="InterPro"/>
</dbReference>
<dbReference type="InterPro" id="IPR001757">
    <property type="entry name" value="P_typ_ATPase"/>
</dbReference>
<dbReference type="Gene3D" id="3.40.50.1000">
    <property type="entry name" value="HAD superfamily/HAD-like"/>
    <property type="match status" value="1"/>
</dbReference>
<proteinExistence type="predicted"/>
<accession>A0A7X3SJZ3</accession>
<feature type="transmembrane region" description="Helical" evidence="6">
    <location>
        <begin position="267"/>
        <end position="290"/>
    </location>
</feature>
<feature type="transmembrane region" description="Helical" evidence="6">
    <location>
        <begin position="63"/>
        <end position="83"/>
    </location>
</feature>
<feature type="domain" description="P-type ATPase A" evidence="7">
    <location>
        <begin position="117"/>
        <end position="213"/>
    </location>
</feature>
<feature type="transmembrane region" description="Helical" evidence="6">
    <location>
        <begin position="89"/>
        <end position="107"/>
    </location>
</feature>
<feature type="transmembrane region" description="Helical" evidence="6">
    <location>
        <begin position="777"/>
        <end position="798"/>
    </location>
</feature>
<dbReference type="Gene3D" id="2.70.150.10">
    <property type="entry name" value="Calcium-transporting ATPase, cytoplasmic transduction domain A"/>
    <property type="match status" value="1"/>
</dbReference>
<evidence type="ECO:0000256" key="1">
    <source>
        <dbReference type="ARBA" id="ARBA00004141"/>
    </source>
</evidence>
<feature type="transmembrane region" description="Helical" evidence="6">
    <location>
        <begin position="718"/>
        <end position="735"/>
    </location>
</feature>
<dbReference type="AlphaFoldDB" id="A0A7X3SJZ3"/>
<dbReference type="SUPFAM" id="SSF81660">
    <property type="entry name" value="Metal cation-transporting ATPase, ATP-binding domain N"/>
    <property type="match status" value="1"/>
</dbReference>
<dbReference type="Proteomes" id="UP000460412">
    <property type="component" value="Unassembled WGS sequence"/>
</dbReference>
<feature type="transmembrane region" description="Helical" evidence="6">
    <location>
        <begin position="691"/>
        <end position="712"/>
    </location>
</feature>
<dbReference type="PRINTS" id="PR00120">
    <property type="entry name" value="HATPASE"/>
</dbReference>
<keyword evidence="2 6" id="KW-0812">Transmembrane</keyword>
<dbReference type="InterPro" id="IPR008250">
    <property type="entry name" value="ATPase_P-typ_transduc_dom_A_sf"/>
</dbReference>
<dbReference type="NCBIfam" id="TIGR01494">
    <property type="entry name" value="ATPase_P-type"/>
    <property type="match status" value="2"/>
</dbReference>
<dbReference type="Pfam" id="PF00702">
    <property type="entry name" value="Hydrolase"/>
    <property type="match status" value="1"/>
</dbReference>
<dbReference type="PROSITE" id="PS00154">
    <property type="entry name" value="ATPASE_E1_E2"/>
    <property type="match status" value="1"/>
</dbReference>
<dbReference type="Pfam" id="PF00122">
    <property type="entry name" value="E1-E2_ATPase"/>
    <property type="match status" value="1"/>
</dbReference>
<dbReference type="SFLD" id="SFLDF00027">
    <property type="entry name" value="p-type_atpase"/>
    <property type="match status" value="1"/>
</dbReference>
<organism evidence="8 9">
    <name type="scientific">Sporofaciens musculi</name>
    <dbReference type="NCBI Taxonomy" id="2681861"/>
    <lineage>
        <taxon>Bacteria</taxon>
        <taxon>Bacillati</taxon>
        <taxon>Bacillota</taxon>
        <taxon>Clostridia</taxon>
        <taxon>Lachnospirales</taxon>
        <taxon>Lachnospiraceae</taxon>
        <taxon>Sporofaciens</taxon>
    </lineage>
</organism>